<feature type="region of interest" description="Disordered" evidence="1">
    <location>
        <begin position="321"/>
        <end position="342"/>
    </location>
</feature>
<reference evidence="2" key="2">
    <citation type="submission" date="2013-10" db="EMBL/GenBank/DDBJ databases">
        <authorList>
            <person name="Aslett M."/>
        </authorList>
    </citation>
    <scope>NUCLEOTIDE SEQUENCE</scope>
    <source>
        <strain evidence="2">Houghton</strain>
    </source>
</reference>
<protein>
    <submittedName>
        <fullName evidence="2">Uncharacterized protein</fullName>
    </submittedName>
</protein>
<dbReference type="Proteomes" id="UP000018050">
    <property type="component" value="Unassembled WGS sequence"/>
</dbReference>
<dbReference type="GeneID" id="25274136"/>
<dbReference type="AlphaFoldDB" id="U6GC20"/>
<proteinExistence type="predicted"/>
<dbReference type="RefSeq" id="XP_013252521.1">
    <property type="nucleotide sequence ID" value="XM_013397067.1"/>
</dbReference>
<evidence type="ECO:0000256" key="1">
    <source>
        <dbReference type="SAM" id="MobiDB-lite"/>
    </source>
</evidence>
<dbReference type="EMBL" id="HG670534">
    <property type="protein sequence ID" value="CDI77062.1"/>
    <property type="molecule type" value="Genomic_DNA"/>
</dbReference>
<reference evidence="2" key="1">
    <citation type="submission" date="2013-10" db="EMBL/GenBank/DDBJ databases">
        <title>Genomic analysis of the causative agents of coccidiosis in chickens.</title>
        <authorList>
            <person name="Reid A.J."/>
            <person name="Blake D."/>
            <person name="Billington K."/>
            <person name="Browne H."/>
            <person name="Dunn M."/>
            <person name="Hung S."/>
            <person name="Kawahara F."/>
            <person name="Miranda-Saavedra D."/>
            <person name="Mourier T."/>
            <person name="Nagra H."/>
            <person name="Otto T.D."/>
            <person name="Rawlings N."/>
            <person name="Sanchez A."/>
            <person name="Sanders M."/>
            <person name="Subramaniam C."/>
            <person name="Tay Y."/>
            <person name="Dear P."/>
            <person name="Doerig C."/>
            <person name="Gruber A."/>
            <person name="Parkinson J."/>
            <person name="Shirley M."/>
            <person name="Wan K.L."/>
            <person name="Berriman M."/>
            <person name="Tomley F."/>
            <person name="Pain A."/>
        </authorList>
    </citation>
    <scope>NUCLEOTIDE SEQUENCE</scope>
    <source>
        <strain evidence="2">Houghton</strain>
    </source>
</reference>
<feature type="region of interest" description="Disordered" evidence="1">
    <location>
        <begin position="1"/>
        <end position="37"/>
    </location>
</feature>
<dbReference type="VEuPathDB" id="ToxoDB:EAH_00060660"/>
<gene>
    <name evidence="2" type="ORF">EAH_00060660</name>
</gene>
<sequence>MQQQAQQQQLQQQQQQMQQQQQQQPSPSPDELLEDLWAGAGGLQGYVALTKPLLNQQQQQQQQQDEQQQEGEDGVFTEQDTETNFYSLASLFFHERSAQQLQQLQKPLKEVESLLAPLSCFISFFERMQEKKRHLSCSHQALLHSSSGVKGALNYLLQRQTQAEALVRLLEQRLKYYTQLDALQQQQQQQQQQQHSSAPVLSLLGLGGCSTIEFAAVNKTLDTAEEGIQFFASHLDYKDQEQQQQQQQQQQQEEGFDFAVLHVQFEVLLHPTLFATRLLADKQTKGLSDAYARTLQQLKEHYRDVRLRLLLPPLRRQLQVSSETVQQQEETVERGSNRKTNR</sequence>
<accession>U6GC20</accession>
<evidence type="ECO:0000313" key="3">
    <source>
        <dbReference type="Proteomes" id="UP000018050"/>
    </source>
</evidence>
<name>U6GC20_EIMAC</name>
<evidence type="ECO:0000313" key="2">
    <source>
        <dbReference type="EMBL" id="CDI77062.1"/>
    </source>
</evidence>
<dbReference type="OrthoDB" id="10648044at2759"/>
<feature type="compositionally biased region" description="Low complexity" evidence="1">
    <location>
        <begin position="1"/>
        <end position="24"/>
    </location>
</feature>
<organism evidence="2 3">
    <name type="scientific">Eimeria acervulina</name>
    <name type="common">Coccidian parasite</name>
    <dbReference type="NCBI Taxonomy" id="5801"/>
    <lineage>
        <taxon>Eukaryota</taxon>
        <taxon>Sar</taxon>
        <taxon>Alveolata</taxon>
        <taxon>Apicomplexa</taxon>
        <taxon>Conoidasida</taxon>
        <taxon>Coccidia</taxon>
        <taxon>Eucoccidiorida</taxon>
        <taxon>Eimeriorina</taxon>
        <taxon>Eimeriidae</taxon>
        <taxon>Eimeria</taxon>
    </lineage>
</organism>
<keyword evidence="3" id="KW-1185">Reference proteome</keyword>